<name>H2KS48_CLOSI</name>
<protein>
    <submittedName>
        <fullName evidence="1">Uncharacterized protein</fullName>
    </submittedName>
</protein>
<evidence type="ECO:0000313" key="2">
    <source>
        <dbReference type="Proteomes" id="UP000008909"/>
    </source>
</evidence>
<evidence type="ECO:0000313" key="1">
    <source>
        <dbReference type="EMBL" id="GAA36967.1"/>
    </source>
</evidence>
<dbReference type="AlphaFoldDB" id="H2KS48"/>
<proteinExistence type="predicted"/>
<sequence length="572" mass="64536">MEVYEAQPLNLQGFATKFAWEIFVIILAATTPPNLDATIKNDILSGHHIHFSISAHQTKCFDHRNGQSSCLPNVAKLKASVKGQWQVRLGELKSTDFGVPSLRTNQRNAQMSKAFIVCSSELSDCNNFSGNRVQDEIKAVDFNRLLIPNLSVYLSALCNFEIPFSKFHRKANFGTTTDIAQFQFEYNLIKPWLTQKAKEMKVALEAGNAQRLFQLIRATGPRKPSETVADNREESAMVPIFKKVARNKCGRGISLAPDVTRLVAPLVLRRFTVDGETLAREQQAGFWPVRRRQQTASRPYGSNRPETYSRNCKHFQVAAAVKQPRRLQLFAILAVFGDKCISMLTIFNKQKVIIEREYSATDSEVTSDRRYRRYPEYFKANQLVEHGFFARNVILLVISEQKGSVQEEKAAELMLLLNSSKMNFASTDSPEVCVTGHCAQITGDTQVKLQFGFHQGTHHNALYKDIIAVELKMYWVICAALNTYSVLCANKFAVETTVTVSAACNVRHLINASRNCYYVDFNNFRYLDSLSWKNSEGTLTMFGNGPPVRELVMNLPIAIPSNRNQNAQAETN</sequence>
<accession>H2KS48</accession>
<organism evidence="1 2">
    <name type="scientific">Clonorchis sinensis</name>
    <name type="common">Chinese liver fluke</name>
    <dbReference type="NCBI Taxonomy" id="79923"/>
    <lineage>
        <taxon>Eukaryota</taxon>
        <taxon>Metazoa</taxon>
        <taxon>Spiralia</taxon>
        <taxon>Lophotrochozoa</taxon>
        <taxon>Platyhelminthes</taxon>
        <taxon>Trematoda</taxon>
        <taxon>Digenea</taxon>
        <taxon>Opisthorchiida</taxon>
        <taxon>Opisthorchiata</taxon>
        <taxon>Opisthorchiidae</taxon>
        <taxon>Clonorchis</taxon>
    </lineage>
</organism>
<reference evidence="1" key="1">
    <citation type="journal article" date="2011" name="Genome Biol.">
        <title>The draft genome of the carcinogenic human liver fluke Clonorchis sinensis.</title>
        <authorList>
            <person name="Wang X."/>
            <person name="Chen W."/>
            <person name="Huang Y."/>
            <person name="Sun J."/>
            <person name="Men J."/>
            <person name="Liu H."/>
            <person name="Luo F."/>
            <person name="Guo L."/>
            <person name="Lv X."/>
            <person name="Deng C."/>
            <person name="Zhou C."/>
            <person name="Fan Y."/>
            <person name="Li X."/>
            <person name="Huang L."/>
            <person name="Hu Y."/>
            <person name="Liang C."/>
            <person name="Hu X."/>
            <person name="Xu J."/>
            <person name="Yu X."/>
        </authorList>
    </citation>
    <scope>NUCLEOTIDE SEQUENCE [LARGE SCALE GENOMIC DNA]</scope>
    <source>
        <strain evidence="1">Henan</strain>
    </source>
</reference>
<reference key="2">
    <citation type="submission" date="2011-10" db="EMBL/GenBank/DDBJ databases">
        <title>The genome and transcriptome sequence of Clonorchis sinensis provide insights into the carcinogenic liver fluke.</title>
        <authorList>
            <person name="Wang X."/>
            <person name="Huang Y."/>
            <person name="Chen W."/>
            <person name="Liu H."/>
            <person name="Guo L."/>
            <person name="Chen Y."/>
            <person name="Luo F."/>
            <person name="Zhou W."/>
            <person name="Sun J."/>
            <person name="Mao Q."/>
            <person name="Liang P."/>
            <person name="Zhou C."/>
            <person name="Tian Y."/>
            <person name="Men J."/>
            <person name="Lv X."/>
            <person name="Huang L."/>
            <person name="Zhou J."/>
            <person name="Hu Y."/>
            <person name="Li R."/>
            <person name="Zhang F."/>
            <person name="Lei H."/>
            <person name="Li X."/>
            <person name="Hu X."/>
            <person name="Liang C."/>
            <person name="Xu J."/>
            <person name="Wu Z."/>
            <person name="Yu X."/>
        </authorList>
    </citation>
    <scope>NUCLEOTIDE SEQUENCE</scope>
    <source>
        <strain>Henan</strain>
    </source>
</reference>
<dbReference type="Proteomes" id="UP000008909">
    <property type="component" value="Unassembled WGS sequence"/>
</dbReference>
<dbReference type="EMBL" id="DF143294">
    <property type="protein sequence ID" value="GAA36967.1"/>
    <property type="molecule type" value="Genomic_DNA"/>
</dbReference>
<keyword evidence="2" id="KW-1185">Reference proteome</keyword>
<gene>
    <name evidence="1" type="ORF">CLF_108096</name>
</gene>